<dbReference type="EMBL" id="LSRE01000044">
    <property type="protein sequence ID" value="KXO91153.1"/>
    <property type="molecule type" value="Genomic_DNA"/>
</dbReference>
<reference evidence="2" key="1">
    <citation type="submission" date="2016-02" db="EMBL/GenBank/DDBJ databases">
        <authorList>
            <person name="Teng J.L."/>
            <person name="Yang Y."/>
            <person name="Huang Y."/>
            <person name="Guo F."/>
            <person name="Wei W."/>
            <person name="Chen J.H."/>
            <person name="Wong S.Y."/>
            <person name="Lau S.K."/>
            <person name="Woo P.C."/>
        </authorList>
    </citation>
    <scope>NUCLEOTIDE SEQUENCE</scope>
    <source>
        <strain evidence="2">JCM 15929</strain>
    </source>
</reference>
<reference evidence="1 4" key="3">
    <citation type="submission" date="2016-02" db="EMBL/GenBank/DDBJ databases">
        <authorList>
            <person name="Teng J.L."/>
            <person name="Tang Y."/>
            <person name="Huang Y."/>
            <person name="Guo F."/>
            <person name="Wei W."/>
            <person name="Chen J.H."/>
            <person name="Wong S.Y."/>
            <person name="Lau S.K."/>
            <person name="Woo P.C."/>
        </authorList>
    </citation>
    <scope>NUCLEOTIDE SEQUENCE [LARGE SCALE GENOMIC DNA]</scope>
    <source>
        <strain evidence="1 4">JCM 13375</strain>
    </source>
</reference>
<evidence type="ECO:0000313" key="2">
    <source>
        <dbReference type="EMBL" id="KXP14667.1"/>
    </source>
</evidence>
<evidence type="ECO:0000313" key="1">
    <source>
        <dbReference type="EMBL" id="KXO91153.1"/>
    </source>
</evidence>
<accession>A0A138AW22</accession>
<evidence type="ECO:0000313" key="4">
    <source>
        <dbReference type="Proteomes" id="UP000070409"/>
    </source>
</evidence>
<keyword evidence="4" id="KW-1185">Reference proteome</keyword>
<name>A0A138AW22_9ACTN</name>
<evidence type="ECO:0000313" key="3">
    <source>
        <dbReference type="Proteomes" id="UP000070258"/>
    </source>
</evidence>
<sequence length="165" mass="18893">MVEPRSSCWDEPQQRPFAAVPADSVLTHLGKISAGVAVFNEVPLWREHAVERWVEVDVSMIEGAQTIEETVRQVRRRPQSARSRKKDCVRYFRAGDLMDAGYFPMRTPSIGIPRHVSVYGDMTDMMARADKDFGATLIDQAVHRWWWDLPGRATLESIELARRLP</sequence>
<dbReference type="RefSeq" id="WP_068569279.1">
    <property type="nucleotide sequence ID" value="NZ_LSRE01000044.1"/>
</dbReference>
<proteinExistence type="predicted"/>
<dbReference type="EMBL" id="LSRF01000001">
    <property type="protein sequence ID" value="KXP14667.1"/>
    <property type="molecule type" value="Genomic_DNA"/>
</dbReference>
<dbReference type="Proteomes" id="UP000070409">
    <property type="component" value="Unassembled WGS sequence"/>
</dbReference>
<organism evidence="2 3">
    <name type="scientific">Tsukamurella pseudospumae</name>
    <dbReference type="NCBI Taxonomy" id="239498"/>
    <lineage>
        <taxon>Bacteria</taxon>
        <taxon>Bacillati</taxon>
        <taxon>Actinomycetota</taxon>
        <taxon>Actinomycetes</taxon>
        <taxon>Mycobacteriales</taxon>
        <taxon>Tsukamurellaceae</taxon>
        <taxon>Tsukamurella</taxon>
    </lineage>
</organism>
<dbReference type="STRING" id="239498.AXK60_01895"/>
<reference evidence="3" key="2">
    <citation type="submission" date="2016-02" db="EMBL/GenBank/DDBJ databases">
        <authorList>
            <person name="Wen L."/>
            <person name="He K."/>
            <person name="Yang H."/>
        </authorList>
    </citation>
    <scope>NUCLEOTIDE SEQUENCE [LARGE SCALE GENOMIC DNA]</scope>
    <source>
        <strain evidence="3">JCM 15929</strain>
    </source>
</reference>
<gene>
    <name evidence="2" type="ORF">AXK60_01895</name>
    <name evidence="1" type="ORF">AXK61_06165</name>
</gene>
<dbReference type="AlphaFoldDB" id="A0A138AW22"/>
<comment type="caution">
    <text evidence="2">The sequence shown here is derived from an EMBL/GenBank/DDBJ whole genome shotgun (WGS) entry which is preliminary data.</text>
</comment>
<dbReference type="Proteomes" id="UP000070258">
    <property type="component" value="Unassembled WGS sequence"/>
</dbReference>
<protein>
    <submittedName>
        <fullName evidence="2">Uncharacterized protein</fullName>
    </submittedName>
</protein>